<dbReference type="InterPro" id="IPR001106">
    <property type="entry name" value="Aromatic_Lyase"/>
</dbReference>
<dbReference type="GO" id="GO:0004397">
    <property type="term" value="F:histidine ammonia-lyase activity"/>
    <property type="evidence" value="ECO:0007669"/>
    <property type="project" value="UniProtKB-EC"/>
</dbReference>
<dbReference type="NCBIfam" id="NF006871">
    <property type="entry name" value="PRK09367.1"/>
    <property type="match status" value="1"/>
</dbReference>
<keyword evidence="3" id="KW-0369">Histidine metabolism</keyword>
<dbReference type="CDD" id="cd00332">
    <property type="entry name" value="PAL-HAL"/>
    <property type="match status" value="1"/>
</dbReference>
<keyword evidence="4" id="KW-0456">Lyase</keyword>
<dbReference type="FunFam" id="1.10.275.10:FF:000005">
    <property type="entry name" value="Histidine ammonia-lyase"/>
    <property type="match status" value="1"/>
</dbReference>
<dbReference type="InterPro" id="IPR008948">
    <property type="entry name" value="L-Aspartase-like"/>
</dbReference>
<reference evidence="6" key="1">
    <citation type="submission" date="2018-05" db="EMBL/GenBank/DDBJ databases">
        <authorList>
            <person name="Lanie J.A."/>
            <person name="Ng W.-L."/>
            <person name="Kazmierczak K.M."/>
            <person name="Andrzejewski T.M."/>
            <person name="Davidsen T.M."/>
            <person name="Wayne K.J."/>
            <person name="Tettelin H."/>
            <person name="Glass J.I."/>
            <person name="Rusch D."/>
            <person name="Podicherti R."/>
            <person name="Tsui H.-C.T."/>
            <person name="Winkler M.E."/>
        </authorList>
    </citation>
    <scope>NUCLEOTIDE SEQUENCE</scope>
</reference>
<protein>
    <recommendedName>
        <fullName evidence="2">histidine ammonia-lyase</fullName>
        <ecNumber evidence="2">4.3.1.3</ecNumber>
    </recommendedName>
</protein>
<name>A0A381YC51_9ZZZZ</name>
<evidence type="ECO:0000256" key="2">
    <source>
        <dbReference type="ARBA" id="ARBA00012994"/>
    </source>
</evidence>
<evidence type="ECO:0000313" key="6">
    <source>
        <dbReference type="EMBL" id="SVA74113.1"/>
    </source>
</evidence>
<gene>
    <name evidence="6" type="ORF">METZ01_LOCUS126967</name>
</gene>
<dbReference type="EC" id="4.3.1.3" evidence="2"/>
<dbReference type="AlphaFoldDB" id="A0A381YC51"/>
<dbReference type="Gene3D" id="1.20.200.10">
    <property type="entry name" value="Fumarase/aspartase (Central domain)"/>
    <property type="match status" value="1"/>
</dbReference>
<dbReference type="GO" id="GO:0005737">
    <property type="term" value="C:cytoplasm"/>
    <property type="evidence" value="ECO:0007669"/>
    <property type="project" value="InterPro"/>
</dbReference>
<dbReference type="InterPro" id="IPR005921">
    <property type="entry name" value="HutH"/>
</dbReference>
<sequence>MDAGETIYGVNTGFGNLSHITIDSQDQKQLQINLVRSHASGTGKPLEPGIVRAVLLLKLLTYAKGYSGVRPAVAEKIVQFLNKDILPVIPEKGSVGASGDLAPLGHMALALIGEGYVFFKGKKCSTGTALKKARVKPLDLHPKEGLSLINGTQVSTALAIKALLDGECLLKSADIAGALSVENSFSSRRVFKNDIHEIKAHPGQKAAAKNVYRMLQGSEIVQSHSNCGKVQDPYSFRCIPHIHGACRDSYTHAAEMINHEINSVSDNPLILKDGTIVSSGHFHAEHVAQALDFLAISFSELGAVSERRTHFFMKGVEGKFHPFVTSTPGVESGYMIAHVTASALASENKTLAHPASVDSLTTSGGQEDLVSMAPWAGHKLLSIQKNLSTILAIELIVAGAANTLASSALQAGRGTGPVLTLLGAYCAYRTGDRPLASEINSVAQCIQSGLLLKTVSQAIHLE</sequence>
<dbReference type="EMBL" id="UINC01017782">
    <property type="protein sequence ID" value="SVA74113.1"/>
    <property type="molecule type" value="Genomic_DNA"/>
</dbReference>
<organism evidence="6">
    <name type="scientific">marine metagenome</name>
    <dbReference type="NCBI Taxonomy" id="408172"/>
    <lineage>
        <taxon>unclassified sequences</taxon>
        <taxon>metagenomes</taxon>
        <taxon>ecological metagenomes</taxon>
    </lineage>
</organism>
<dbReference type="GO" id="GO:0019557">
    <property type="term" value="P:L-histidine catabolic process to glutamate and formate"/>
    <property type="evidence" value="ECO:0007669"/>
    <property type="project" value="UniProtKB-UniPathway"/>
</dbReference>
<dbReference type="NCBIfam" id="TIGR01225">
    <property type="entry name" value="hutH"/>
    <property type="match status" value="1"/>
</dbReference>
<dbReference type="PANTHER" id="PTHR10362">
    <property type="entry name" value="HISTIDINE AMMONIA-LYASE"/>
    <property type="match status" value="1"/>
</dbReference>
<dbReference type="Gene3D" id="1.10.275.10">
    <property type="entry name" value="Fumarase/aspartase (N-terminal domain)"/>
    <property type="match status" value="1"/>
</dbReference>
<comment type="catalytic activity">
    <reaction evidence="5">
        <text>L-histidine = trans-urocanate + NH4(+)</text>
        <dbReference type="Rhea" id="RHEA:21232"/>
        <dbReference type="ChEBI" id="CHEBI:17771"/>
        <dbReference type="ChEBI" id="CHEBI:28938"/>
        <dbReference type="ChEBI" id="CHEBI:57595"/>
        <dbReference type="EC" id="4.3.1.3"/>
    </reaction>
</comment>
<accession>A0A381YC51</accession>
<evidence type="ECO:0000256" key="3">
    <source>
        <dbReference type="ARBA" id="ARBA00022808"/>
    </source>
</evidence>
<comment type="pathway">
    <text evidence="1">Amino-acid degradation; L-histidine degradation into L-glutamate; N-formimidoyl-L-glutamate from L-histidine: step 1/3.</text>
</comment>
<dbReference type="Pfam" id="PF00221">
    <property type="entry name" value="Lyase_aromatic"/>
    <property type="match status" value="1"/>
</dbReference>
<dbReference type="InterPro" id="IPR024083">
    <property type="entry name" value="Fumarase/histidase_N"/>
</dbReference>
<dbReference type="GO" id="GO:0019556">
    <property type="term" value="P:L-histidine catabolic process to glutamate and formamide"/>
    <property type="evidence" value="ECO:0007669"/>
    <property type="project" value="UniProtKB-UniPathway"/>
</dbReference>
<evidence type="ECO:0000256" key="1">
    <source>
        <dbReference type="ARBA" id="ARBA00005113"/>
    </source>
</evidence>
<dbReference type="UniPathway" id="UPA00379">
    <property type="reaction ID" value="UER00549"/>
</dbReference>
<proteinExistence type="predicted"/>
<evidence type="ECO:0000256" key="4">
    <source>
        <dbReference type="ARBA" id="ARBA00023239"/>
    </source>
</evidence>
<dbReference type="SUPFAM" id="SSF48557">
    <property type="entry name" value="L-aspartase-like"/>
    <property type="match status" value="1"/>
</dbReference>
<evidence type="ECO:0000256" key="5">
    <source>
        <dbReference type="ARBA" id="ARBA00049269"/>
    </source>
</evidence>